<reference evidence="3" key="2">
    <citation type="submission" date="2015-01" db="EMBL/GenBank/DDBJ databases">
        <title>Evolutionary Origins and Diversification of the Mycorrhizal Mutualists.</title>
        <authorList>
            <consortium name="DOE Joint Genome Institute"/>
            <consortium name="Mycorrhizal Genomics Consortium"/>
            <person name="Kohler A."/>
            <person name="Kuo A."/>
            <person name="Nagy L.G."/>
            <person name="Floudas D."/>
            <person name="Copeland A."/>
            <person name="Barry K.W."/>
            <person name="Cichocki N."/>
            <person name="Veneault-Fourrey C."/>
            <person name="LaButti K."/>
            <person name="Lindquist E.A."/>
            <person name="Lipzen A."/>
            <person name="Lundell T."/>
            <person name="Morin E."/>
            <person name="Murat C."/>
            <person name="Riley R."/>
            <person name="Ohm R."/>
            <person name="Sun H."/>
            <person name="Tunlid A."/>
            <person name="Henrissat B."/>
            <person name="Grigoriev I.V."/>
            <person name="Hibbett D.S."/>
            <person name="Martin F."/>
        </authorList>
    </citation>
    <scope>NUCLEOTIDE SEQUENCE [LARGE SCALE GENOMIC DNA]</scope>
    <source>
        <strain evidence="3">ATCC 200175</strain>
    </source>
</reference>
<proteinExistence type="predicted"/>
<evidence type="ECO:0000313" key="2">
    <source>
        <dbReference type="EMBL" id="KIJ11822.1"/>
    </source>
</evidence>
<dbReference type="EMBL" id="KN819372">
    <property type="protein sequence ID" value="KIJ11822.1"/>
    <property type="molecule type" value="Genomic_DNA"/>
</dbReference>
<dbReference type="AlphaFoldDB" id="A0A0C9TVQ8"/>
<dbReference type="Proteomes" id="UP000053647">
    <property type="component" value="Unassembled WGS sequence"/>
</dbReference>
<sequence>MCSINGRNKLYLSLDTSPTASSDDSHDQRWTEVIPQKAALTFAALWDPEEGMVTFSGPALLESDSLTGIASRPDVFDDDRCSQVISVDRDTDTTEENTATLVTFQDAFKAFLHRVPRTAKQSRSTRYPQARASSTYDGLDVYSHDITLKPKRSLQSSYFDRLDMESAFRTPSAFGRLRLRSDLMVDKYDPENESRMSRHTYLKSRFSTTTTSTSNYIDVANGLQSTPRFAPSTPPQSPERAVCSPPSSPSTPRRRLQKRRTFGGERTSPGSPTSSSGSESRSPFSYSSPSPPASPTSPSKSARFNPAMLLRRKSRSSSDEGWICVEVTPIIKQRYVASLDDY</sequence>
<feature type="compositionally biased region" description="Low complexity" evidence="1">
    <location>
        <begin position="268"/>
        <end position="288"/>
    </location>
</feature>
<feature type="region of interest" description="Disordered" evidence="1">
    <location>
        <begin position="224"/>
        <end position="318"/>
    </location>
</feature>
<organism evidence="2 3">
    <name type="scientific">Paxillus involutus ATCC 200175</name>
    <dbReference type="NCBI Taxonomy" id="664439"/>
    <lineage>
        <taxon>Eukaryota</taxon>
        <taxon>Fungi</taxon>
        <taxon>Dikarya</taxon>
        <taxon>Basidiomycota</taxon>
        <taxon>Agaricomycotina</taxon>
        <taxon>Agaricomycetes</taxon>
        <taxon>Agaricomycetidae</taxon>
        <taxon>Boletales</taxon>
        <taxon>Paxilineae</taxon>
        <taxon>Paxillaceae</taxon>
        <taxon>Paxillus</taxon>
    </lineage>
</organism>
<accession>A0A0C9TVQ8</accession>
<dbReference type="HOGENOM" id="CLU_746314_0_0_1"/>
<gene>
    <name evidence="2" type="ORF">PAXINDRAFT_171571</name>
</gene>
<name>A0A0C9TVQ8_PAXIN</name>
<protein>
    <submittedName>
        <fullName evidence="2">Uncharacterized protein</fullName>
    </submittedName>
</protein>
<keyword evidence="3" id="KW-1185">Reference proteome</keyword>
<dbReference type="OrthoDB" id="3226552at2759"/>
<feature type="compositionally biased region" description="Basic residues" evidence="1">
    <location>
        <begin position="252"/>
        <end position="261"/>
    </location>
</feature>
<evidence type="ECO:0000313" key="3">
    <source>
        <dbReference type="Proteomes" id="UP000053647"/>
    </source>
</evidence>
<reference evidence="2 3" key="1">
    <citation type="submission" date="2014-06" db="EMBL/GenBank/DDBJ databases">
        <authorList>
            <consortium name="DOE Joint Genome Institute"/>
            <person name="Kuo A."/>
            <person name="Kohler A."/>
            <person name="Nagy L.G."/>
            <person name="Floudas D."/>
            <person name="Copeland A."/>
            <person name="Barry K.W."/>
            <person name="Cichocki N."/>
            <person name="Veneault-Fourrey C."/>
            <person name="LaButti K."/>
            <person name="Lindquist E.A."/>
            <person name="Lipzen A."/>
            <person name="Lundell T."/>
            <person name="Morin E."/>
            <person name="Murat C."/>
            <person name="Sun H."/>
            <person name="Tunlid A."/>
            <person name="Henrissat B."/>
            <person name="Grigoriev I.V."/>
            <person name="Hibbett D.S."/>
            <person name="Martin F."/>
            <person name="Nordberg H.P."/>
            <person name="Cantor M.N."/>
            <person name="Hua S.X."/>
        </authorList>
    </citation>
    <scope>NUCLEOTIDE SEQUENCE [LARGE SCALE GENOMIC DNA]</scope>
    <source>
        <strain evidence="2 3">ATCC 200175</strain>
    </source>
</reference>
<evidence type="ECO:0000256" key="1">
    <source>
        <dbReference type="SAM" id="MobiDB-lite"/>
    </source>
</evidence>